<gene>
    <name evidence="2" type="ordered locus">AciX9_2745</name>
</gene>
<dbReference type="KEGG" id="acm:AciX9_2745"/>
<evidence type="ECO:0000313" key="3">
    <source>
        <dbReference type="Proteomes" id="UP000000343"/>
    </source>
</evidence>
<proteinExistence type="predicted"/>
<protein>
    <submittedName>
        <fullName evidence="2">Uncharacterized protein</fullName>
    </submittedName>
</protein>
<keyword evidence="1" id="KW-0472">Membrane</keyword>
<dbReference type="eggNOG" id="ENOG502ZJ3G">
    <property type="taxonomic scope" value="Bacteria"/>
</dbReference>
<keyword evidence="1" id="KW-0812">Transmembrane</keyword>
<reference evidence="3" key="1">
    <citation type="submission" date="2011-01" db="EMBL/GenBank/DDBJ databases">
        <title>Complete sequence of chromosome of Acidobacterium sp. MP5ACTX9.</title>
        <authorList>
            <consortium name="US DOE Joint Genome Institute"/>
            <person name="Lucas S."/>
            <person name="Copeland A."/>
            <person name="Lapidus A."/>
            <person name="Cheng J.-F."/>
            <person name="Goodwin L."/>
            <person name="Pitluck S."/>
            <person name="Teshima H."/>
            <person name="Detter J.C."/>
            <person name="Han C."/>
            <person name="Tapia R."/>
            <person name="Land M."/>
            <person name="Hauser L."/>
            <person name="Kyrpides N."/>
            <person name="Ivanova N."/>
            <person name="Ovchinnikova G."/>
            <person name="Pagani I."/>
            <person name="Rawat S.R."/>
            <person name="Mannisto M."/>
            <person name="Haggblom M.M."/>
            <person name="Woyke T."/>
        </authorList>
    </citation>
    <scope>NUCLEOTIDE SEQUENCE [LARGE SCALE GENOMIC DNA]</scope>
    <source>
        <strain evidence="3">MP5ACTX9</strain>
    </source>
</reference>
<dbReference type="HOGENOM" id="CLU_203343_0_0_0"/>
<dbReference type="STRING" id="1198114.AciX9_2745"/>
<accession>E8WXS4</accession>
<feature type="transmembrane region" description="Helical" evidence="1">
    <location>
        <begin position="7"/>
        <end position="30"/>
    </location>
</feature>
<dbReference type="RefSeq" id="WP_013581084.1">
    <property type="nucleotide sequence ID" value="NC_015064.1"/>
</dbReference>
<dbReference type="PaxDb" id="1198114-AciX9_2745"/>
<keyword evidence="1" id="KW-1133">Transmembrane helix</keyword>
<name>E8WXS4_GRATM</name>
<evidence type="ECO:0000256" key="1">
    <source>
        <dbReference type="SAM" id="Phobius"/>
    </source>
</evidence>
<keyword evidence="3" id="KW-1185">Reference proteome</keyword>
<dbReference type="Proteomes" id="UP000000343">
    <property type="component" value="Chromosome"/>
</dbReference>
<evidence type="ECO:0000313" key="2">
    <source>
        <dbReference type="EMBL" id="ADW69769.1"/>
    </source>
</evidence>
<dbReference type="EMBL" id="CP002480">
    <property type="protein sequence ID" value="ADW69769.1"/>
    <property type="molecule type" value="Genomic_DNA"/>
</dbReference>
<dbReference type="AlphaFoldDB" id="E8WXS4"/>
<dbReference type="OrthoDB" id="122989at2"/>
<organism evidence="3">
    <name type="scientific">Granulicella tundricola (strain ATCC BAA-1859 / DSM 23138 / MP5ACTX9)</name>
    <dbReference type="NCBI Taxonomy" id="1198114"/>
    <lineage>
        <taxon>Bacteria</taxon>
        <taxon>Pseudomonadati</taxon>
        <taxon>Acidobacteriota</taxon>
        <taxon>Terriglobia</taxon>
        <taxon>Terriglobales</taxon>
        <taxon>Acidobacteriaceae</taxon>
        <taxon>Granulicella</taxon>
    </lineage>
</organism>
<sequence>MTFPLSVCIGFFLGFVFGVGCALAVMYSIYMGGYRAAVRDSILPTQPERLTKALAKLKPA</sequence>